<accession>A0A2V0QNA8</accession>
<dbReference type="Proteomes" id="UP000247480">
    <property type="component" value="Unassembled WGS sequence"/>
</dbReference>
<dbReference type="EMBL" id="BGJZ01000196">
    <property type="protein sequence ID" value="GBH10712.1"/>
    <property type="molecule type" value="Genomic_DNA"/>
</dbReference>
<evidence type="ECO:0000313" key="2">
    <source>
        <dbReference type="Proteomes" id="UP000247480"/>
    </source>
</evidence>
<dbReference type="AlphaFoldDB" id="A0A2V0QNA8"/>
<protein>
    <submittedName>
        <fullName evidence="1">Uncharacterized protein</fullName>
    </submittedName>
</protein>
<sequence>MSAGADVSLCDINANFSTIRRAGRRPLVRDLSGVGADLSAICREPAAKPVHVVHLVQPR</sequence>
<gene>
    <name evidence="1" type="ORF">KPSA1_04134</name>
</gene>
<proteinExistence type="predicted"/>
<reference evidence="1 2" key="1">
    <citation type="submission" date="2018-04" db="EMBL/GenBank/DDBJ databases">
        <title>Draft genome sequence of Pseudomonas syringae pv. actinidiae biovar 1 strains isolated from kiwifruit in Kagawa prefecture.</title>
        <authorList>
            <person name="Tabuchi M."/>
            <person name="Saito M."/>
            <person name="Fujiwara S."/>
            <person name="Sasa N."/>
            <person name="Akimitsu K."/>
            <person name="Gomi K."/>
            <person name="Konishi-Sugita S."/>
            <person name="Hamano K."/>
            <person name="Kataoka I."/>
        </authorList>
    </citation>
    <scope>NUCLEOTIDE SEQUENCE [LARGE SCALE GENOMIC DNA]</scope>
    <source>
        <strain evidence="1 2">MAFF212206</strain>
    </source>
</reference>
<comment type="caution">
    <text evidence="1">The sequence shown here is derived from an EMBL/GenBank/DDBJ whole genome shotgun (WGS) entry which is preliminary data.</text>
</comment>
<name>A0A2V0QNA8_PSESF</name>
<organism evidence="1 2">
    <name type="scientific">Pseudomonas syringae pv. actinidiae</name>
    <dbReference type="NCBI Taxonomy" id="103796"/>
    <lineage>
        <taxon>Bacteria</taxon>
        <taxon>Pseudomonadati</taxon>
        <taxon>Pseudomonadota</taxon>
        <taxon>Gammaproteobacteria</taxon>
        <taxon>Pseudomonadales</taxon>
        <taxon>Pseudomonadaceae</taxon>
        <taxon>Pseudomonas</taxon>
        <taxon>Pseudomonas syringae</taxon>
    </lineage>
</organism>
<evidence type="ECO:0000313" key="1">
    <source>
        <dbReference type="EMBL" id="GBH10712.1"/>
    </source>
</evidence>